<comment type="caution">
    <text evidence="1">The sequence shown here is derived from an EMBL/GenBank/DDBJ whole genome shotgun (WGS) entry which is preliminary data.</text>
</comment>
<dbReference type="Proteomes" id="UP001362999">
    <property type="component" value="Unassembled WGS sequence"/>
</dbReference>
<name>A0AAV9ZIW9_9AGAR</name>
<evidence type="ECO:0000313" key="1">
    <source>
        <dbReference type="EMBL" id="KAK6984333.1"/>
    </source>
</evidence>
<sequence>MRKITAKVMGGAKDCEKLGFVDEIDNLRRILRMRFASRSRTERALSATTNVHERRLGAEESIEGLGADSGRKLEGHRPRDAYVMQEKCHIKCTSLPSTLHLCKASSTKITISSSVAIMAAPSEDTDDGPRELDAMPKDTLKTAQHLFIALECAAMRLAAGVKSSGEHPAESPTSSVVDAWNFSAHSAVASSSCWPRPSRPFPPFSGTDGMDVESAGNLDLSVPPQSLIRARCGVHRRAFTISLVLGTSYRRKIIMIRPLIHAFSGTEHARRAEADVVDVGRQH</sequence>
<organism evidence="1 2">
    <name type="scientific">Favolaschia claudopus</name>
    <dbReference type="NCBI Taxonomy" id="2862362"/>
    <lineage>
        <taxon>Eukaryota</taxon>
        <taxon>Fungi</taxon>
        <taxon>Dikarya</taxon>
        <taxon>Basidiomycota</taxon>
        <taxon>Agaricomycotina</taxon>
        <taxon>Agaricomycetes</taxon>
        <taxon>Agaricomycetidae</taxon>
        <taxon>Agaricales</taxon>
        <taxon>Marasmiineae</taxon>
        <taxon>Mycenaceae</taxon>
        <taxon>Favolaschia</taxon>
    </lineage>
</organism>
<protein>
    <submittedName>
        <fullName evidence="1">Uncharacterized protein</fullName>
    </submittedName>
</protein>
<reference evidence="1 2" key="1">
    <citation type="journal article" date="2024" name="J Genomics">
        <title>Draft genome sequencing and assembly of Favolaschia claudopus CIRM-BRFM 2984 isolated from oak limbs.</title>
        <authorList>
            <person name="Navarro D."/>
            <person name="Drula E."/>
            <person name="Chaduli D."/>
            <person name="Cazenave R."/>
            <person name="Ahrendt S."/>
            <person name="Wang J."/>
            <person name="Lipzen A."/>
            <person name="Daum C."/>
            <person name="Barry K."/>
            <person name="Grigoriev I.V."/>
            <person name="Favel A."/>
            <person name="Rosso M.N."/>
            <person name="Martin F."/>
        </authorList>
    </citation>
    <scope>NUCLEOTIDE SEQUENCE [LARGE SCALE GENOMIC DNA]</scope>
    <source>
        <strain evidence="1 2">CIRM-BRFM 2984</strain>
    </source>
</reference>
<keyword evidence="2" id="KW-1185">Reference proteome</keyword>
<proteinExistence type="predicted"/>
<gene>
    <name evidence="1" type="ORF">R3P38DRAFT_2806690</name>
</gene>
<dbReference type="AlphaFoldDB" id="A0AAV9ZIW9"/>
<accession>A0AAV9ZIW9</accession>
<evidence type="ECO:0000313" key="2">
    <source>
        <dbReference type="Proteomes" id="UP001362999"/>
    </source>
</evidence>
<dbReference type="EMBL" id="JAWWNJ010000139">
    <property type="protein sequence ID" value="KAK6984333.1"/>
    <property type="molecule type" value="Genomic_DNA"/>
</dbReference>